<dbReference type="PROSITE" id="PS50090">
    <property type="entry name" value="MYB_LIKE"/>
    <property type="match status" value="2"/>
</dbReference>
<dbReference type="Pfam" id="PF11831">
    <property type="entry name" value="Myb_Cef"/>
    <property type="match status" value="1"/>
</dbReference>
<evidence type="ECO:0000256" key="1">
    <source>
        <dbReference type="ARBA" id="ARBA00010506"/>
    </source>
</evidence>
<keyword evidence="4" id="KW-0677">Repeat</keyword>
<comment type="caution">
    <text evidence="12">The sequence shown here is derived from an EMBL/GenBank/DDBJ whole genome shotgun (WGS) entry which is preliminary data.</text>
</comment>
<feature type="domain" description="Myb-like" evidence="10">
    <location>
        <begin position="2"/>
        <end position="53"/>
    </location>
</feature>
<evidence type="ECO:0000259" key="10">
    <source>
        <dbReference type="PROSITE" id="PS50090"/>
    </source>
</evidence>
<dbReference type="InterPro" id="IPR017930">
    <property type="entry name" value="Myb_dom"/>
</dbReference>
<dbReference type="CDD" id="cd11659">
    <property type="entry name" value="SANT_CDC5_II"/>
    <property type="match status" value="1"/>
</dbReference>
<feature type="compositionally biased region" description="Basic and acidic residues" evidence="9">
    <location>
        <begin position="109"/>
        <end position="126"/>
    </location>
</feature>
<organism evidence="12 13">
    <name type="scientific">Coccomyxa subellipsoidea</name>
    <dbReference type="NCBI Taxonomy" id="248742"/>
    <lineage>
        <taxon>Eukaryota</taxon>
        <taxon>Viridiplantae</taxon>
        <taxon>Chlorophyta</taxon>
        <taxon>core chlorophytes</taxon>
        <taxon>Trebouxiophyceae</taxon>
        <taxon>Trebouxiophyceae incertae sedis</taxon>
        <taxon>Coccomyxaceae</taxon>
        <taxon>Coccomyxa</taxon>
    </lineage>
</organism>
<keyword evidence="2" id="KW-0507">mRNA processing</keyword>
<sequence length="825" mass="91621">MRIMIKGGVWKNTEDEILKAAVMKYGLNQWARISSLLVRKSAKQCKARWYEWLDPAIKKTEWTREEDEKLLHLAKLMPTQWRTIAPIVGRTPAQCLERYEKLLDAAAAKDDNYDPADDPRRLRPGEIDPNPEAKPARPDPIDMDEDEKEMLSEARARLANTRGKKAKRKARERQLEEARRLASLQKKRELRAAGIEMKAKAQRRRGIDYNREVAFEKAPAAGFFDTGAEKDLTREIGKEFRPATLEEMEGRRRKDIEANLMKTDEQKAKLKEAHNQPAAVAKAMELNDASGMRRRGRMMLPAPQITEEELEAIAKGGGEVAMDVDMDGAGGEATRRLLGDYQTPARMATPMRTPRAVTASGQDRVMMEAQNLSRLQQGQTPLFGGENPQLFDSDFSGITPKPFTAATPNPLAAGLTPRAGATPGLPHPGATPSGGRAIAGVSATPSVAGTPLRGGPMAGGPGMTPMRTPIRDQLGLNDPDMLLPAEASRREARARDAMEKNNLRAGLAGLPAPKNEYQIVVPELPEDRDDGDALLEEDAADVAARRKAAAKAKEEAELRRRSQVLQRGLPRPLSLEHGPQARSAEEAGQLSHREAAEALLFTEMKALLQHDAAMYPVKENKKDRKKRPRPEPQPAEPLEELSEEDMAAALAVLQSETVHVRRAMGHEQVPEEEYMETWAAISRDFIYLPSRQRYDRSNSATNSDRLASLQGEHEAVRSEMEKEAMRAAKLESRLAVLTKGYVTREAVLRKDMETSWQAVQTAEQELACFRVLSQQEDRALPERKAAIAARLAAQEEREQLLQKRYKVLNSDLADARKAVAAVAAA</sequence>
<dbReference type="CDD" id="cd00167">
    <property type="entry name" value="SANT"/>
    <property type="match status" value="1"/>
</dbReference>
<feature type="region of interest" description="Disordered" evidence="9">
    <location>
        <begin position="553"/>
        <end position="590"/>
    </location>
</feature>
<feature type="region of interest" description="Disordered" evidence="9">
    <location>
        <begin position="109"/>
        <end position="143"/>
    </location>
</feature>
<dbReference type="SUPFAM" id="SSF46689">
    <property type="entry name" value="Homeodomain-like"/>
    <property type="match status" value="1"/>
</dbReference>
<proteinExistence type="inferred from homology"/>
<dbReference type="EMBL" id="JALJOT010000010">
    <property type="protein sequence ID" value="KAK9906831.1"/>
    <property type="molecule type" value="Genomic_DNA"/>
</dbReference>
<evidence type="ECO:0000256" key="2">
    <source>
        <dbReference type="ARBA" id="ARBA00022664"/>
    </source>
</evidence>
<keyword evidence="3" id="KW-0747">Spliceosome</keyword>
<dbReference type="InterPro" id="IPR009057">
    <property type="entry name" value="Homeodomain-like_sf"/>
</dbReference>
<comment type="similarity">
    <text evidence="1">Belongs to the CEF1 family.</text>
</comment>
<keyword evidence="7" id="KW-0539">Nucleus</keyword>
<feature type="coiled-coil region" evidence="8">
    <location>
        <begin position="783"/>
        <end position="811"/>
    </location>
</feature>
<dbReference type="InterPro" id="IPR047242">
    <property type="entry name" value="CDC5L/Cef1"/>
</dbReference>
<evidence type="ECO:0000256" key="7">
    <source>
        <dbReference type="ARBA" id="ARBA00023242"/>
    </source>
</evidence>
<name>A0ABR2YK56_9CHLO</name>
<evidence type="ECO:0000256" key="4">
    <source>
        <dbReference type="ARBA" id="ARBA00022737"/>
    </source>
</evidence>
<feature type="domain" description="Myb-like" evidence="10">
    <location>
        <begin position="54"/>
        <end position="103"/>
    </location>
</feature>
<feature type="region of interest" description="Disordered" evidence="9">
    <location>
        <begin position="404"/>
        <end position="462"/>
    </location>
</feature>
<keyword evidence="6" id="KW-0508">mRNA splicing</keyword>
<feature type="domain" description="HTH myb-type" evidence="11">
    <location>
        <begin position="2"/>
        <end position="53"/>
    </location>
</feature>
<evidence type="ECO:0000313" key="13">
    <source>
        <dbReference type="Proteomes" id="UP001491310"/>
    </source>
</evidence>
<dbReference type="PROSITE" id="PS51294">
    <property type="entry name" value="HTH_MYB"/>
    <property type="match status" value="2"/>
</dbReference>
<keyword evidence="5" id="KW-0238">DNA-binding</keyword>
<dbReference type="PANTHER" id="PTHR45885">
    <property type="entry name" value="CELL DIVISION CYCLE 5-LIKE PROTEIN"/>
    <property type="match status" value="1"/>
</dbReference>
<evidence type="ECO:0000259" key="11">
    <source>
        <dbReference type="PROSITE" id="PS51294"/>
    </source>
</evidence>
<gene>
    <name evidence="12" type="ORF">WJX75_008759</name>
</gene>
<evidence type="ECO:0000256" key="6">
    <source>
        <dbReference type="ARBA" id="ARBA00023187"/>
    </source>
</evidence>
<feature type="region of interest" description="Disordered" evidence="9">
    <location>
        <begin position="613"/>
        <end position="641"/>
    </location>
</feature>
<dbReference type="PANTHER" id="PTHR45885:SF1">
    <property type="entry name" value="CELL DIVISION CYCLE 5-LIKE PROTEIN"/>
    <property type="match status" value="1"/>
</dbReference>
<dbReference type="Pfam" id="PF13921">
    <property type="entry name" value="Myb_DNA-bind_6"/>
    <property type="match status" value="1"/>
</dbReference>
<dbReference type="Proteomes" id="UP001491310">
    <property type="component" value="Unassembled WGS sequence"/>
</dbReference>
<evidence type="ECO:0000256" key="9">
    <source>
        <dbReference type="SAM" id="MobiDB-lite"/>
    </source>
</evidence>
<keyword evidence="8" id="KW-0175">Coiled coil</keyword>
<dbReference type="InterPro" id="IPR001005">
    <property type="entry name" value="SANT/Myb"/>
</dbReference>
<evidence type="ECO:0000256" key="5">
    <source>
        <dbReference type="ARBA" id="ARBA00023125"/>
    </source>
</evidence>
<dbReference type="Gene3D" id="1.10.10.60">
    <property type="entry name" value="Homeodomain-like"/>
    <property type="match status" value="2"/>
</dbReference>
<reference evidence="12 13" key="1">
    <citation type="journal article" date="2024" name="Nat. Commun.">
        <title>Phylogenomics reveals the evolutionary origins of lichenization in chlorophyte algae.</title>
        <authorList>
            <person name="Puginier C."/>
            <person name="Libourel C."/>
            <person name="Otte J."/>
            <person name="Skaloud P."/>
            <person name="Haon M."/>
            <person name="Grisel S."/>
            <person name="Petersen M."/>
            <person name="Berrin J.G."/>
            <person name="Delaux P.M."/>
            <person name="Dal Grande F."/>
            <person name="Keller J."/>
        </authorList>
    </citation>
    <scope>NUCLEOTIDE SEQUENCE [LARGE SCALE GENOMIC DNA]</scope>
    <source>
        <strain evidence="12 13">SAG 216-7</strain>
    </source>
</reference>
<dbReference type="InterPro" id="IPR021786">
    <property type="entry name" value="Cdc5p/Cef1_C"/>
</dbReference>
<evidence type="ECO:0000313" key="12">
    <source>
        <dbReference type="EMBL" id="KAK9906831.1"/>
    </source>
</evidence>
<keyword evidence="13" id="KW-1185">Reference proteome</keyword>
<evidence type="ECO:0000256" key="3">
    <source>
        <dbReference type="ARBA" id="ARBA00022728"/>
    </source>
</evidence>
<protein>
    <submittedName>
        <fullName evidence="12">Uncharacterized protein</fullName>
    </submittedName>
</protein>
<dbReference type="SMART" id="SM00717">
    <property type="entry name" value="SANT"/>
    <property type="match status" value="2"/>
</dbReference>
<accession>A0ABR2YK56</accession>
<feature type="domain" description="HTH myb-type" evidence="11">
    <location>
        <begin position="54"/>
        <end position="107"/>
    </location>
</feature>
<dbReference type="InterPro" id="IPR047240">
    <property type="entry name" value="SANT_CDC5L_II"/>
</dbReference>
<evidence type="ECO:0000256" key="8">
    <source>
        <dbReference type="SAM" id="Coils"/>
    </source>
</evidence>